<dbReference type="Gene3D" id="2.60.40.1220">
    <property type="match status" value="1"/>
</dbReference>
<comment type="subcellular location">
    <subcellularLocation>
        <location evidence="1">Cell envelope</location>
    </subcellularLocation>
    <subcellularLocation>
        <location evidence="5">Periplasm</location>
    </subcellularLocation>
</comment>
<dbReference type="GO" id="GO:0005886">
    <property type="term" value="C:plasma membrane"/>
    <property type="evidence" value="ECO:0007669"/>
    <property type="project" value="TreeGrafter"/>
</dbReference>
<dbReference type="Pfam" id="PF04234">
    <property type="entry name" value="CopC"/>
    <property type="match status" value="1"/>
</dbReference>
<dbReference type="AlphaFoldDB" id="A0A1H9JCL2"/>
<dbReference type="InterPro" id="IPR014756">
    <property type="entry name" value="Ig_E-set"/>
</dbReference>
<dbReference type="GO" id="GO:0005507">
    <property type="term" value="F:copper ion binding"/>
    <property type="evidence" value="ECO:0007669"/>
    <property type="project" value="UniProtKB-UniRule"/>
</dbReference>
<dbReference type="GO" id="GO:0046688">
    <property type="term" value="P:response to copper ion"/>
    <property type="evidence" value="ECO:0007669"/>
    <property type="project" value="UniProtKB-UniRule"/>
</dbReference>
<feature type="signal peptide" evidence="6">
    <location>
        <begin position="1"/>
        <end position="30"/>
    </location>
</feature>
<dbReference type="PANTHER" id="PTHR34820:SF4">
    <property type="entry name" value="INNER MEMBRANE PROTEIN YEBZ"/>
    <property type="match status" value="1"/>
</dbReference>
<dbReference type="OrthoDB" id="9796814at2"/>
<reference evidence="8 9" key="1">
    <citation type="submission" date="2016-10" db="EMBL/GenBank/DDBJ databases">
        <authorList>
            <person name="de Groot N.N."/>
        </authorList>
    </citation>
    <scope>NUCLEOTIDE SEQUENCE [LARGE SCALE GENOMIC DNA]</scope>
    <source>
        <strain evidence="8 9">DSM 25927</strain>
    </source>
</reference>
<feature type="chain" id="PRO_5011508983" description="Copper resistance protein C" evidence="6">
    <location>
        <begin position="31"/>
        <end position="129"/>
    </location>
</feature>
<keyword evidence="4 5" id="KW-0186">Copper</keyword>
<dbReference type="InterPro" id="IPR014755">
    <property type="entry name" value="Cu-Rt/internalin_Ig-like"/>
</dbReference>
<evidence type="ECO:0000256" key="6">
    <source>
        <dbReference type="SAM" id="SignalP"/>
    </source>
</evidence>
<dbReference type="GO" id="GO:0042597">
    <property type="term" value="C:periplasmic space"/>
    <property type="evidence" value="ECO:0007669"/>
    <property type="project" value="UniProtKB-SubCell"/>
</dbReference>
<dbReference type="Proteomes" id="UP000199233">
    <property type="component" value="Unassembled WGS sequence"/>
</dbReference>
<evidence type="ECO:0000313" key="8">
    <source>
        <dbReference type="EMBL" id="SEQ84576.1"/>
    </source>
</evidence>
<evidence type="ECO:0000256" key="5">
    <source>
        <dbReference type="RuleBase" id="RU369037"/>
    </source>
</evidence>
<dbReference type="RefSeq" id="WP_093287612.1">
    <property type="nucleotide sequence ID" value="NZ_FOFS01000011.1"/>
</dbReference>
<keyword evidence="2 5" id="KW-0479">Metal-binding</keyword>
<dbReference type="GO" id="GO:0030313">
    <property type="term" value="C:cell envelope"/>
    <property type="evidence" value="ECO:0007669"/>
    <property type="project" value="UniProtKB-SubCell"/>
</dbReference>
<evidence type="ECO:0000259" key="7">
    <source>
        <dbReference type="Pfam" id="PF04234"/>
    </source>
</evidence>
<evidence type="ECO:0000256" key="3">
    <source>
        <dbReference type="ARBA" id="ARBA00022729"/>
    </source>
</evidence>
<accession>A0A1H9JCL2</accession>
<protein>
    <recommendedName>
        <fullName evidence="5">Copper resistance protein C</fullName>
    </recommendedName>
</protein>
<dbReference type="InterPro" id="IPR007348">
    <property type="entry name" value="CopC_dom"/>
</dbReference>
<evidence type="ECO:0000256" key="1">
    <source>
        <dbReference type="ARBA" id="ARBA00004196"/>
    </source>
</evidence>
<keyword evidence="5" id="KW-0574">Periplasm</keyword>
<evidence type="ECO:0000256" key="2">
    <source>
        <dbReference type="ARBA" id="ARBA00022723"/>
    </source>
</evidence>
<dbReference type="InterPro" id="IPR032694">
    <property type="entry name" value="CopC/D"/>
</dbReference>
<comment type="similarity">
    <text evidence="5">Belongs to the CopC family.</text>
</comment>
<proteinExistence type="inferred from homology"/>
<keyword evidence="3 5" id="KW-0732">Signal</keyword>
<gene>
    <name evidence="8" type="ORF">SAMN04488038_111105</name>
</gene>
<dbReference type="SUPFAM" id="SSF81296">
    <property type="entry name" value="E set domains"/>
    <property type="match status" value="1"/>
</dbReference>
<dbReference type="STRING" id="489703.SAMN04488038_111105"/>
<sequence>MNTAKSWQFAAAGALGVAAMMMTELASAHAGLVKSVPGSRASLSRAPAQLELCFNEEIELKFSTVQLLAPDGAAVPVGASGFGSSKRCLAASLPALHQVGVYTVKYKVLSQDGHVVEYGYTFTLRPAAE</sequence>
<evidence type="ECO:0000313" key="9">
    <source>
        <dbReference type="Proteomes" id="UP000199233"/>
    </source>
</evidence>
<feature type="domain" description="CopC" evidence="7">
    <location>
        <begin position="29"/>
        <end position="124"/>
    </location>
</feature>
<dbReference type="PANTHER" id="PTHR34820">
    <property type="entry name" value="INNER MEMBRANE PROTEIN YEBZ"/>
    <property type="match status" value="1"/>
</dbReference>
<evidence type="ECO:0000256" key="4">
    <source>
        <dbReference type="ARBA" id="ARBA00023008"/>
    </source>
</evidence>
<keyword evidence="9" id="KW-1185">Reference proteome</keyword>
<dbReference type="EMBL" id="FOFS01000011">
    <property type="protein sequence ID" value="SEQ84576.1"/>
    <property type="molecule type" value="Genomic_DNA"/>
</dbReference>
<dbReference type="GO" id="GO:0006825">
    <property type="term" value="P:copper ion transport"/>
    <property type="evidence" value="ECO:0007669"/>
    <property type="project" value="InterPro"/>
</dbReference>
<organism evidence="8 9">
    <name type="scientific">Solimonas aquatica</name>
    <dbReference type="NCBI Taxonomy" id="489703"/>
    <lineage>
        <taxon>Bacteria</taxon>
        <taxon>Pseudomonadati</taxon>
        <taxon>Pseudomonadota</taxon>
        <taxon>Gammaproteobacteria</taxon>
        <taxon>Nevskiales</taxon>
        <taxon>Nevskiaceae</taxon>
        <taxon>Solimonas</taxon>
    </lineage>
</organism>
<name>A0A1H9JCL2_9GAMM</name>
<comment type="function">
    <text evidence="5">Involved in copper resistance.</text>
</comment>